<dbReference type="SMART" id="SM01321">
    <property type="entry name" value="Y1_Tnp"/>
    <property type="match status" value="1"/>
</dbReference>
<dbReference type="KEGG" id="chrb:DK843_13260"/>
<dbReference type="GO" id="GO:0006313">
    <property type="term" value="P:DNA transposition"/>
    <property type="evidence" value="ECO:0007669"/>
    <property type="project" value="InterPro"/>
</dbReference>
<feature type="domain" description="Transposase IS200-like" evidence="2">
    <location>
        <begin position="9"/>
        <end position="118"/>
    </location>
</feature>
<proteinExistence type="predicted"/>
<dbReference type="GO" id="GO:0003677">
    <property type="term" value="F:DNA binding"/>
    <property type="evidence" value="ECO:0007669"/>
    <property type="project" value="InterPro"/>
</dbReference>
<name>A0A344UIS3_9NEIS</name>
<evidence type="ECO:0000259" key="2">
    <source>
        <dbReference type="SMART" id="SM01321"/>
    </source>
</evidence>
<evidence type="ECO:0000313" key="3">
    <source>
        <dbReference type="EMBL" id="AXE35171.1"/>
    </source>
</evidence>
<protein>
    <submittedName>
        <fullName evidence="3">Transposase</fullName>
    </submittedName>
</protein>
<dbReference type="InterPro" id="IPR036515">
    <property type="entry name" value="Transposase_17_sf"/>
</dbReference>
<feature type="region of interest" description="Disordered" evidence="1">
    <location>
        <begin position="163"/>
        <end position="188"/>
    </location>
</feature>
<dbReference type="AlphaFoldDB" id="A0A344UIS3"/>
<evidence type="ECO:0000313" key="4">
    <source>
        <dbReference type="Proteomes" id="UP000252038"/>
    </source>
</evidence>
<evidence type="ECO:0000256" key="1">
    <source>
        <dbReference type="SAM" id="MobiDB-lite"/>
    </source>
</evidence>
<sequence length="188" mass="21285">MSPLPPGVAAGACFFFTVATTRQHAVLTDEMVRIALRRAIVAVRAARPFRIEGWVLPPDRMHAIWTLPAGGADHGSRWRELKRRVTRLVGPHDLSGDGRDARWPHRYDQRRLGDDAELARSWASRMTAQCGWAARARDGTYSSFHRMPPTDAIRSTGWKDRLAEPRRRRGVSSGWCPRPSFANNRRPP</sequence>
<organism evidence="3 4">
    <name type="scientific">Chromobacterium phragmitis</name>
    <dbReference type="NCBI Taxonomy" id="2202141"/>
    <lineage>
        <taxon>Bacteria</taxon>
        <taxon>Pseudomonadati</taxon>
        <taxon>Pseudomonadota</taxon>
        <taxon>Betaproteobacteria</taxon>
        <taxon>Neisseriales</taxon>
        <taxon>Chromobacteriaceae</taxon>
        <taxon>Chromobacterium</taxon>
    </lineage>
</organism>
<dbReference type="GO" id="GO:0004803">
    <property type="term" value="F:transposase activity"/>
    <property type="evidence" value="ECO:0007669"/>
    <property type="project" value="InterPro"/>
</dbReference>
<dbReference type="Proteomes" id="UP000252038">
    <property type="component" value="Chromosome"/>
</dbReference>
<dbReference type="SUPFAM" id="SSF143422">
    <property type="entry name" value="Transposase IS200-like"/>
    <property type="match status" value="1"/>
</dbReference>
<dbReference type="EMBL" id="CP029554">
    <property type="protein sequence ID" value="AXE35171.1"/>
    <property type="molecule type" value="Genomic_DNA"/>
</dbReference>
<dbReference type="Gene3D" id="3.30.70.1290">
    <property type="entry name" value="Transposase IS200-like"/>
    <property type="match status" value="1"/>
</dbReference>
<accession>A0A344UIS3</accession>
<dbReference type="InterPro" id="IPR002686">
    <property type="entry name" value="Transposase_17"/>
</dbReference>
<gene>
    <name evidence="3" type="ORF">DK843_13260</name>
</gene>
<reference evidence="3 4" key="1">
    <citation type="submission" date="2018-05" db="EMBL/GenBank/DDBJ databases">
        <title>Genome sequencing, assembly and analysis of the novel insecticidal bacterium, Chromobacterium phragmitis.</title>
        <authorList>
            <person name="Sparks M.E."/>
            <person name="Blackburn M.B."/>
            <person name="Gundersen-Rindal D.E."/>
        </authorList>
    </citation>
    <scope>NUCLEOTIDE SEQUENCE [LARGE SCALE GENOMIC DNA]</scope>
    <source>
        <strain evidence="3">IIBBL 274-1</strain>
    </source>
</reference>